<dbReference type="Proteomes" id="UP001157418">
    <property type="component" value="Unassembled WGS sequence"/>
</dbReference>
<evidence type="ECO:0000313" key="2">
    <source>
        <dbReference type="EMBL" id="CAH1426447.1"/>
    </source>
</evidence>
<keyword evidence="1" id="KW-0812">Transmembrane</keyword>
<dbReference type="PANTHER" id="PTHR34189:SF13">
    <property type="entry name" value="TRANSMEMBRANE PROTEIN"/>
    <property type="match status" value="1"/>
</dbReference>
<keyword evidence="1" id="KW-1133">Transmembrane helix</keyword>
<accession>A0AAU9MIG8</accession>
<reference evidence="2 3" key="1">
    <citation type="submission" date="2022-01" db="EMBL/GenBank/DDBJ databases">
        <authorList>
            <person name="Xiong W."/>
            <person name="Schranz E."/>
        </authorList>
    </citation>
    <scope>NUCLEOTIDE SEQUENCE [LARGE SCALE GENOMIC DNA]</scope>
</reference>
<dbReference type="EMBL" id="CAKMRJ010002223">
    <property type="protein sequence ID" value="CAH1426447.1"/>
    <property type="molecule type" value="Genomic_DNA"/>
</dbReference>
<organism evidence="2 3">
    <name type="scientific">Lactuca virosa</name>
    <dbReference type="NCBI Taxonomy" id="75947"/>
    <lineage>
        <taxon>Eukaryota</taxon>
        <taxon>Viridiplantae</taxon>
        <taxon>Streptophyta</taxon>
        <taxon>Embryophyta</taxon>
        <taxon>Tracheophyta</taxon>
        <taxon>Spermatophyta</taxon>
        <taxon>Magnoliopsida</taxon>
        <taxon>eudicotyledons</taxon>
        <taxon>Gunneridae</taxon>
        <taxon>Pentapetalae</taxon>
        <taxon>asterids</taxon>
        <taxon>campanulids</taxon>
        <taxon>Asterales</taxon>
        <taxon>Asteraceae</taxon>
        <taxon>Cichorioideae</taxon>
        <taxon>Cichorieae</taxon>
        <taxon>Lactucinae</taxon>
        <taxon>Lactuca</taxon>
    </lineage>
</organism>
<dbReference type="AlphaFoldDB" id="A0AAU9MIG8"/>
<evidence type="ECO:0000256" key="1">
    <source>
        <dbReference type="SAM" id="Phobius"/>
    </source>
</evidence>
<evidence type="ECO:0000313" key="3">
    <source>
        <dbReference type="Proteomes" id="UP001157418"/>
    </source>
</evidence>
<gene>
    <name evidence="2" type="ORF">LVIROSA_LOCUS13526</name>
</gene>
<protein>
    <submittedName>
        <fullName evidence="2">Uncharacterized protein</fullName>
    </submittedName>
</protein>
<dbReference type="PANTHER" id="PTHR34189">
    <property type="entry name" value="TRANSMEMBRANE PROTEIN"/>
    <property type="match status" value="1"/>
</dbReference>
<keyword evidence="1" id="KW-0472">Membrane</keyword>
<keyword evidence="3" id="KW-1185">Reference proteome</keyword>
<feature type="transmembrane region" description="Helical" evidence="1">
    <location>
        <begin position="57"/>
        <end position="75"/>
    </location>
</feature>
<proteinExistence type="predicted"/>
<sequence>MHRSSSATTFRTSDEYFLNLLPPGKPSKPPLDHDLPVYNPISPNGTKEHYNSSRENTIHLIPLVLLLCGFILWFFSHPIDELKDNHITM</sequence>
<comment type="caution">
    <text evidence="2">The sequence shown here is derived from an EMBL/GenBank/DDBJ whole genome shotgun (WGS) entry which is preliminary data.</text>
</comment>
<name>A0AAU9MIG8_9ASTR</name>